<proteinExistence type="inferred from homology"/>
<dbReference type="InterPro" id="IPR052518">
    <property type="entry name" value="CHR_Transporter"/>
</dbReference>
<gene>
    <name evidence="8" type="ORF">H261_12724</name>
</gene>
<keyword evidence="5 7" id="KW-1133">Transmembrane helix</keyword>
<dbReference type="InterPro" id="IPR003370">
    <property type="entry name" value="Chromate_transpt"/>
</dbReference>
<dbReference type="PANTHER" id="PTHR43663:SF1">
    <property type="entry name" value="CHROMATE TRANSPORTER"/>
    <property type="match status" value="1"/>
</dbReference>
<dbReference type="EMBL" id="AONQ01000031">
    <property type="protein sequence ID" value="EME69601.1"/>
    <property type="molecule type" value="Genomic_DNA"/>
</dbReference>
<dbReference type="PANTHER" id="PTHR43663">
    <property type="entry name" value="CHROMATE TRANSPORT PROTEIN-RELATED"/>
    <property type="match status" value="1"/>
</dbReference>
<keyword evidence="6 7" id="KW-0472">Membrane</keyword>
<evidence type="ECO:0000256" key="2">
    <source>
        <dbReference type="ARBA" id="ARBA00005262"/>
    </source>
</evidence>
<reference evidence="8 9" key="1">
    <citation type="journal article" date="2014" name="Genome Announc.">
        <title>Draft Genome Sequence of Magnetospirillum sp. Strain SO-1, a Freshwater Magnetotactic Bacterium Isolated from the Ol'khovka River, Russia.</title>
        <authorList>
            <person name="Grouzdev D.S."/>
            <person name="Dziuba M.V."/>
            <person name="Sukhacheva M.S."/>
            <person name="Mardanov A.V."/>
            <person name="Beletskiy A.V."/>
            <person name="Kuznetsov B.B."/>
            <person name="Skryabin K.G."/>
        </authorList>
    </citation>
    <scope>NUCLEOTIDE SEQUENCE [LARGE SCALE GENOMIC DNA]</scope>
    <source>
        <strain evidence="8 9">SO-1</strain>
    </source>
</reference>
<dbReference type="GO" id="GO:0005886">
    <property type="term" value="C:plasma membrane"/>
    <property type="evidence" value="ECO:0007669"/>
    <property type="project" value="UniProtKB-SubCell"/>
</dbReference>
<dbReference type="Proteomes" id="UP000011744">
    <property type="component" value="Unassembled WGS sequence"/>
</dbReference>
<keyword evidence="4 7" id="KW-0812">Transmembrane</keyword>
<evidence type="ECO:0000256" key="3">
    <source>
        <dbReference type="ARBA" id="ARBA00022475"/>
    </source>
</evidence>
<comment type="subcellular location">
    <subcellularLocation>
        <location evidence="1">Cell membrane</location>
        <topology evidence="1">Multi-pass membrane protein</topology>
    </subcellularLocation>
</comment>
<dbReference type="GO" id="GO:0015109">
    <property type="term" value="F:chromate transmembrane transporter activity"/>
    <property type="evidence" value="ECO:0007669"/>
    <property type="project" value="InterPro"/>
</dbReference>
<name>M2Y9A6_9PROT</name>
<organism evidence="8 9">
    <name type="scientific">Paramagnetospirillum caucaseum</name>
    <dbReference type="NCBI Taxonomy" id="1244869"/>
    <lineage>
        <taxon>Bacteria</taxon>
        <taxon>Pseudomonadati</taxon>
        <taxon>Pseudomonadota</taxon>
        <taxon>Alphaproteobacteria</taxon>
        <taxon>Rhodospirillales</taxon>
        <taxon>Magnetospirillaceae</taxon>
        <taxon>Paramagnetospirillum</taxon>
    </lineage>
</organism>
<feature type="transmembrane region" description="Helical" evidence="7">
    <location>
        <begin position="80"/>
        <end position="107"/>
    </location>
</feature>
<evidence type="ECO:0000313" key="8">
    <source>
        <dbReference type="EMBL" id="EME69601.1"/>
    </source>
</evidence>
<dbReference type="eggNOG" id="COG2059">
    <property type="taxonomic scope" value="Bacteria"/>
</dbReference>
<dbReference type="PATRIC" id="fig|1244869.3.peg.2567"/>
<comment type="caution">
    <text evidence="8">The sequence shown here is derived from an EMBL/GenBank/DDBJ whole genome shotgun (WGS) entry which is preliminary data.</text>
</comment>
<evidence type="ECO:0000256" key="7">
    <source>
        <dbReference type="SAM" id="Phobius"/>
    </source>
</evidence>
<dbReference type="Pfam" id="PF02417">
    <property type="entry name" value="Chromate_transp"/>
    <property type="match status" value="1"/>
</dbReference>
<dbReference type="STRING" id="1244869.H261_12724"/>
<evidence type="ECO:0000256" key="5">
    <source>
        <dbReference type="ARBA" id="ARBA00022989"/>
    </source>
</evidence>
<evidence type="ECO:0000256" key="6">
    <source>
        <dbReference type="ARBA" id="ARBA00023136"/>
    </source>
</evidence>
<accession>M2Y9A6</accession>
<keyword evidence="3" id="KW-1003">Cell membrane</keyword>
<comment type="similarity">
    <text evidence="2">Belongs to the chromate ion transporter (CHR) (TC 2.A.51) family.</text>
</comment>
<evidence type="ECO:0000256" key="4">
    <source>
        <dbReference type="ARBA" id="ARBA00022692"/>
    </source>
</evidence>
<keyword evidence="9" id="KW-1185">Reference proteome</keyword>
<feature type="transmembrane region" description="Helical" evidence="7">
    <location>
        <begin position="12"/>
        <end position="36"/>
    </location>
</feature>
<protein>
    <submittedName>
        <fullName evidence="8">Subunit of chromate transporter</fullName>
    </submittedName>
</protein>
<feature type="transmembrane region" description="Helical" evidence="7">
    <location>
        <begin position="119"/>
        <end position="137"/>
    </location>
</feature>
<evidence type="ECO:0000313" key="9">
    <source>
        <dbReference type="Proteomes" id="UP000011744"/>
    </source>
</evidence>
<sequence>MEAEIMNSDMEISSAIFLHFALLSMMAIGGGVIALAPDMLRFVVETHGWMNAETFVRCFTLAQIAPGPNFLFATLVGMQAAGLAGAAAATVALVVPPAGLAILSLHFGSKIRWGGRGRALRAAVLPLSIGMVGTTAWSLGTMTVHSTGQGLLFLAATGVLLKTRLNPLWLIAAGAAAGAAGWV</sequence>
<dbReference type="AlphaFoldDB" id="M2Y9A6"/>
<evidence type="ECO:0000256" key="1">
    <source>
        <dbReference type="ARBA" id="ARBA00004651"/>
    </source>
</evidence>